<reference evidence="2 3" key="1">
    <citation type="submission" date="2018-03" db="EMBL/GenBank/DDBJ databases">
        <title>Genome sequence of Lactococcus lactis strain 14B4 from almond drupe.</title>
        <authorList>
            <person name="Tran T.D."/>
            <person name="McGarvey J.A."/>
            <person name="Huynh S."/>
            <person name="Parker C.T."/>
        </authorList>
    </citation>
    <scope>NUCLEOTIDE SEQUENCE [LARGE SCALE GENOMIC DNA]</scope>
    <source>
        <strain evidence="2 3">14B4</strain>
    </source>
</reference>
<dbReference type="Pfam" id="PF13022">
    <property type="entry name" value="HTH_Tnp_1_2"/>
    <property type="match status" value="1"/>
</dbReference>
<dbReference type="InterPro" id="IPR024978">
    <property type="entry name" value="Homeodomain_phBC6A51-type"/>
</dbReference>
<dbReference type="InterPro" id="IPR009057">
    <property type="entry name" value="Homeodomain-like_sf"/>
</dbReference>
<organism evidence="2 3">
    <name type="scientific">Lactococcus lactis subsp. lactis</name>
    <name type="common">Streptococcus lactis</name>
    <dbReference type="NCBI Taxonomy" id="1360"/>
    <lineage>
        <taxon>Bacteria</taxon>
        <taxon>Bacillati</taxon>
        <taxon>Bacillota</taxon>
        <taxon>Bacilli</taxon>
        <taxon>Lactobacillales</taxon>
        <taxon>Streptococcaceae</taxon>
        <taxon>Lactococcus</taxon>
    </lineage>
</organism>
<dbReference type="GeneID" id="89634637"/>
<dbReference type="Gene3D" id="1.10.10.60">
    <property type="entry name" value="Homeodomain-like"/>
    <property type="match status" value="1"/>
</dbReference>
<evidence type="ECO:0000313" key="3">
    <source>
        <dbReference type="Proteomes" id="UP000245919"/>
    </source>
</evidence>
<dbReference type="RefSeq" id="WP_109991379.1">
    <property type="nucleotide sequence ID" value="NZ_CP028160.1"/>
</dbReference>
<proteinExistence type="predicted"/>
<gene>
    <name evidence="2" type="ORF">LL14B4_12700</name>
</gene>
<protein>
    <recommendedName>
        <fullName evidence="1">Homeodomain phBC6A51-type domain-containing protein</fullName>
    </recommendedName>
</protein>
<dbReference type="EMBL" id="CP028160">
    <property type="protein sequence ID" value="AWN66965.1"/>
    <property type="molecule type" value="Genomic_DNA"/>
</dbReference>
<feature type="domain" description="Homeodomain phBC6A51-type" evidence="1">
    <location>
        <begin position="2"/>
        <end position="108"/>
    </location>
</feature>
<evidence type="ECO:0000259" key="1">
    <source>
        <dbReference type="Pfam" id="PF13022"/>
    </source>
</evidence>
<sequence length="131" mass="14910">MLTTNQEKAVVMLFDGRTVKKIAKELKVTERTVYNWKKDPEVISALRKMSNDYLGVEIPKLLKNQLKLATKSKSEIVRFYATKDLLDRADFVPNTEDKGESDAQLASEKYDELIRETAKARLDIQASAGDE</sequence>
<name>A0A2Z3KM13_LACLL</name>
<accession>A0A2Z3KM13</accession>
<dbReference type="AlphaFoldDB" id="A0A2Z3KM13"/>
<evidence type="ECO:0000313" key="2">
    <source>
        <dbReference type="EMBL" id="AWN66965.1"/>
    </source>
</evidence>
<dbReference type="Proteomes" id="UP000245919">
    <property type="component" value="Chromosome"/>
</dbReference>
<dbReference type="SUPFAM" id="SSF46689">
    <property type="entry name" value="Homeodomain-like"/>
    <property type="match status" value="1"/>
</dbReference>